<name>A0A7X8YG51_9VIBR</name>
<feature type="compositionally biased region" description="Low complexity" evidence="1">
    <location>
        <begin position="434"/>
        <end position="447"/>
    </location>
</feature>
<evidence type="ECO:0000256" key="1">
    <source>
        <dbReference type="SAM" id="MobiDB-lite"/>
    </source>
</evidence>
<dbReference type="Proteomes" id="UP000535589">
    <property type="component" value="Unassembled WGS sequence"/>
</dbReference>
<dbReference type="RefSeq" id="WP_168835155.1">
    <property type="nucleotide sequence ID" value="NZ_JABAIK010000003.1"/>
</dbReference>
<sequence>MRWLTLLVFLFPVVANALSPFALELFGSPTLFVSQARYAQAATSFHWQAKRVLSSEKTIGSQQMWQLAGLAEALAAMSAEKALDSAAYQYWENSQRYFLLGDTSWDETQAKIYQEYQRYHAPESIEGADWLQPFVDANIQEQLMTLVDIWRYQLHLFEFNHPSRELGIRKTVTNQPNVVKALQSESIKTFSATPTQPANDIKSNIQQGATKPRTFSLNQDLLIVDPSTPNELSVVTSENELGAQTENNNLIDVPNNDAVPSRKARQNVKQITSTRSADPIVQRTFTHGRIDNDGTRAPPIGPAAQVLRTVPLSSHVVKNVPALKQHMLSQENANGEESLSVENRNVQVSALETKSKELKSADHKTKSKQVPSTQDSTTSTELDDSEVIVVTPIERPMVIQVKNEIEEIIVDDVLAQPAVADVPSSRAELEPIDASSSLEAPAPSSHPVTQRYRANLAPDDTPNVDARQKRSFSPVVEID</sequence>
<feature type="region of interest" description="Disordered" evidence="1">
    <location>
        <begin position="354"/>
        <end position="383"/>
    </location>
</feature>
<reference evidence="2 3" key="1">
    <citation type="submission" date="2020-04" db="EMBL/GenBank/DDBJ databases">
        <title>Vibrio sp. SM6, a novel species isolated from seawater.</title>
        <authorList>
            <person name="Wang X."/>
        </authorList>
    </citation>
    <scope>NUCLEOTIDE SEQUENCE [LARGE SCALE GENOMIC DNA]</scope>
    <source>
        <strain evidence="2 3">SM6</strain>
    </source>
</reference>
<feature type="compositionally biased region" description="Basic and acidic residues" evidence="1">
    <location>
        <begin position="354"/>
        <end position="364"/>
    </location>
</feature>
<proteinExistence type="predicted"/>
<accession>A0A7X8YG51</accession>
<feature type="region of interest" description="Disordered" evidence="1">
    <location>
        <begin position="426"/>
        <end position="479"/>
    </location>
</feature>
<organism evidence="2 3">
    <name type="scientific">Vibrio agarilyticus</name>
    <dbReference type="NCBI Taxonomy" id="2726741"/>
    <lineage>
        <taxon>Bacteria</taxon>
        <taxon>Pseudomonadati</taxon>
        <taxon>Pseudomonadota</taxon>
        <taxon>Gammaproteobacteria</taxon>
        <taxon>Vibrionales</taxon>
        <taxon>Vibrionaceae</taxon>
        <taxon>Vibrio</taxon>
    </lineage>
</organism>
<protein>
    <submittedName>
        <fullName evidence="2">Uncharacterized protein</fullName>
    </submittedName>
</protein>
<feature type="compositionally biased region" description="Polar residues" evidence="1">
    <location>
        <begin position="368"/>
        <end position="380"/>
    </location>
</feature>
<comment type="caution">
    <text evidence="2">The sequence shown here is derived from an EMBL/GenBank/DDBJ whole genome shotgun (WGS) entry which is preliminary data.</text>
</comment>
<evidence type="ECO:0000313" key="3">
    <source>
        <dbReference type="Proteomes" id="UP000535589"/>
    </source>
</evidence>
<dbReference type="AlphaFoldDB" id="A0A7X8YG51"/>
<gene>
    <name evidence="2" type="ORF">HGP28_03930</name>
</gene>
<dbReference type="EMBL" id="JABAIK010000003">
    <property type="protein sequence ID" value="NLS12041.1"/>
    <property type="molecule type" value="Genomic_DNA"/>
</dbReference>
<evidence type="ECO:0000313" key="2">
    <source>
        <dbReference type="EMBL" id="NLS12041.1"/>
    </source>
</evidence>
<keyword evidence="3" id="KW-1185">Reference proteome</keyword>